<feature type="region of interest" description="Disordered" evidence="1">
    <location>
        <begin position="49"/>
        <end position="69"/>
    </location>
</feature>
<dbReference type="Proteomes" id="UP000639772">
    <property type="component" value="Chromosome 1"/>
</dbReference>
<gene>
    <name evidence="2" type="ORF">HPP92_001303</name>
</gene>
<accession>A0A835RZM8</accession>
<dbReference type="PANTHER" id="PTHR26312:SF67">
    <property type="entry name" value="PROTEIN SLOW GREEN 1, CHLOROPLASTIC"/>
    <property type="match status" value="1"/>
</dbReference>
<proteinExistence type="predicted"/>
<evidence type="ECO:0000313" key="3">
    <source>
        <dbReference type="Proteomes" id="UP000639772"/>
    </source>
</evidence>
<dbReference type="Pfam" id="PF14559">
    <property type="entry name" value="TPR_19"/>
    <property type="match status" value="1"/>
</dbReference>
<evidence type="ECO:0000256" key="1">
    <source>
        <dbReference type="SAM" id="MobiDB-lite"/>
    </source>
</evidence>
<comment type="caution">
    <text evidence="2">The sequence shown here is derived from an EMBL/GenBank/DDBJ whole genome shotgun (WGS) entry which is preliminary data.</text>
</comment>
<dbReference type="Gene3D" id="1.25.40.10">
    <property type="entry name" value="Tetratricopeptide repeat domain"/>
    <property type="match status" value="1"/>
</dbReference>
<feature type="compositionally biased region" description="Low complexity" evidence="1">
    <location>
        <begin position="49"/>
        <end position="67"/>
    </location>
</feature>
<protein>
    <recommendedName>
        <fullName evidence="4">Chloroplast lumen common family protein</fullName>
    </recommendedName>
</protein>
<sequence>MESSCRAFHTPRSLCTFPSAASPASVPKILPYRPFLNQKPLRPLRFSSKFPSIRSSSKPSPIGSSDKPICHDTRNPNVGSFPTIFAAAAAAAAALLFTRFNVPPRAVAAVVSEAPPAASMGSIDYDQALTDEEKERVLENKLESYPEDNSSLRSLMDLKIKAGKYQDAIAAIDRLIQLEPGEKDLLLLKAHIQSYTGDVEAAKLGFEALLAEDPFCVEAYHGLVMVQREVDGELDVVLKRIESALETCKKLKRVEDVRDFKLLVAQVKVISDEYEAALKIYQELVREEPKDFRPYLCQGITYTLMRKNEEAEKQFDKYRRLVPREHPYSEFFDDSMIAMKVFSQMEANKTKTSLKV</sequence>
<reference evidence="2 3" key="1">
    <citation type="journal article" date="2020" name="Nat. Food">
        <title>A phased Vanilla planifolia genome enables genetic improvement of flavour and production.</title>
        <authorList>
            <person name="Hasing T."/>
            <person name="Tang H."/>
            <person name="Brym M."/>
            <person name="Khazi F."/>
            <person name="Huang T."/>
            <person name="Chambers A.H."/>
        </authorList>
    </citation>
    <scope>NUCLEOTIDE SEQUENCE [LARGE SCALE GENOMIC DNA]</scope>
    <source>
        <tissue evidence="2">Leaf</tissue>
    </source>
</reference>
<name>A0A835RZM8_VANPL</name>
<evidence type="ECO:0000313" key="2">
    <source>
        <dbReference type="EMBL" id="KAG0501231.1"/>
    </source>
</evidence>
<dbReference type="EMBL" id="JADCNM010000001">
    <property type="protein sequence ID" value="KAG0501231.1"/>
    <property type="molecule type" value="Genomic_DNA"/>
</dbReference>
<evidence type="ECO:0008006" key="4">
    <source>
        <dbReference type="Google" id="ProtNLM"/>
    </source>
</evidence>
<dbReference type="AlphaFoldDB" id="A0A835RZM8"/>
<dbReference type="OrthoDB" id="66906at2759"/>
<organism evidence="2 3">
    <name type="scientific">Vanilla planifolia</name>
    <name type="common">Vanilla</name>
    <dbReference type="NCBI Taxonomy" id="51239"/>
    <lineage>
        <taxon>Eukaryota</taxon>
        <taxon>Viridiplantae</taxon>
        <taxon>Streptophyta</taxon>
        <taxon>Embryophyta</taxon>
        <taxon>Tracheophyta</taxon>
        <taxon>Spermatophyta</taxon>
        <taxon>Magnoliopsida</taxon>
        <taxon>Liliopsida</taxon>
        <taxon>Asparagales</taxon>
        <taxon>Orchidaceae</taxon>
        <taxon>Vanilloideae</taxon>
        <taxon>Vanilleae</taxon>
        <taxon>Vanilla</taxon>
    </lineage>
</organism>
<dbReference type="SUPFAM" id="SSF48452">
    <property type="entry name" value="TPR-like"/>
    <property type="match status" value="1"/>
</dbReference>
<dbReference type="InterPro" id="IPR011990">
    <property type="entry name" value="TPR-like_helical_dom_sf"/>
</dbReference>
<dbReference type="PANTHER" id="PTHR26312">
    <property type="entry name" value="TETRATRICOPEPTIDE REPEAT PROTEIN 5"/>
    <property type="match status" value="1"/>
</dbReference>
<dbReference type="GO" id="GO:0009535">
    <property type="term" value="C:chloroplast thylakoid membrane"/>
    <property type="evidence" value="ECO:0007669"/>
    <property type="project" value="TreeGrafter"/>
</dbReference>